<keyword evidence="1 3" id="KW-0378">Hydrolase</keyword>
<proteinExistence type="predicted"/>
<feature type="domain" description="Isochorismatase-like" evidence="2">
    <location>
        <begin position="51"/>
        <end position="235"/>
    </location>
</feature>
<evidence type="ECO:0000313" key="4">
    <source>
        <dbReference type="Proteomes" id="UP000286681"/>
    </source>
</evidence>
<dbReference type="EMBL" id="QQWO01000015">
    <property type="protein sequence ID" value="RSV00738.1"/>
    <property type="molecule type" value="Genomic_DNA"/>
</dbReference>
<reference evidence="3 4" key="1">
    <citation type="submission" date="2018-07" db="EMBL/GenBank/DDBJ databases">
        <title>Genomic and Epidemiologic Investigation of an Indolent Hospital Outbreak.</title>
        <authorList>
            <person name="Johnson R.C."/>
            <person name="Deming C."/>
            <person name="Conlan S."/>
            <person name="Zellmer C.J."/>
            <person name="Michelin A.V."/>
            <person name="Lee-Lin S."/>
            <person name="Thomas P.J."/>
            <person name="Park M."/>
            <person name="Weingarten R.A."/>
            <person name="Less J."/>
            <person name="Dekker J.P."/>
            <person name="Frank K.M."/>
            <person name="Musser K.A."/>
            <person name="Mcquiston J.R."/>
            <person name="Henderson D.K."/>
            <person name="Lau A.F."/>
            <person name="Palmore T.N."/>
            <person name="Segre J.A."/>
        </authorList>
    </citation>
    <scope>NUCLEOTIDE SEQUENCE [LARGE SCALE GENOMIC DNA]</scope>
    <source>
        <strain evidence="3 4">SK-NIH.Env10_0317</strain>
    </source>
</reference>
<dbReference type="GO" id="GO:0016787">
    <property type="term" value="F:hydrolase activity"/>
    <property type="evidence" value="ECO:0007669"/>
    <property type="project" value="UniProtKB-KW"/>
</dbReference>
<dbReference type="InterPro" id="IPR000868">
    <property type="entry name" value="Isochorismatase-like_dom"/>
</dbReference>
<gene>
    <name evidence="3" type="ORF">CA257_16830</name>
</gene>
<dbReference type="SUPFAM" id="SSF52499">
    <property type="entry name" value="Isochorismatase-like hydrolases"/>
    <property type="match status" value="1"/>
</dbReference>
<organism evidence="3 4">
    <name type="scientific">Sphingomonas koreensis</name>
    <dbReference type="NCBI Taxonomy" id="93064"/>
    <lineage>
        <taxon>Bacteria</taxon>
        <taxon>Pseudomonadati</taxon>
        <taxon>Pseudomonadota</taxon>
        <taxon>Alphaproteobacteria</taxon>
        <taxon>Sphingomonadales</taxon>
        <taxon>Sphingomonadaceae</taxon>
        <taxon>Sphingomonas</taxon>
    </lineage>
</organism>
<name>A0AAJ4VAC9_9SPHN</name>
<dbReference type="Gene3D" id="3.40.50.850">
    <property type="entry name" value="Isochorismatase-like"/>
    <property type="match status" value="1"/>
</dbReference>
<dbReference type="InterPro" id="IPR036380">
    <property type="entry name" value="Isochorismatase-like_sf"/>
</dbReference>
<evidence type="ECO:0000259" key="2">
    <source>
        <dbReference type="Pfam" id="PF00857"/>
    </source>
</evidence>
<accession>A0AAJ4VAC9</accession>
<dbReference type="InterPro" id="IPR050272">
    <property type="entry name" value="Isochorismatase-like_hydrls"/>
</dbReference>
<dbReference type="PANTHER" id="PTHR43540">
    <property type="entry name" value="PEROXYUREIDOACRYLATE/UREIDOACRYLATE AMIDOHYDROLASE-RELATED"/>
    <property type="match status" value="1"/>
</dbReference>
<dbReference type="PANTHER" id="PTHR43540:SF6">
    <property type="entry name" value="ISOCHORISMATASE-LIKE DOMAIN-CONTAINING PROTEIN"/>
    <property type="match status" value="1"/>
</dbReference>
<dbReference type="AlphaFoldDB" id="A0AAJ4VAC9"/>
<dbReference type="CDD" id="cd00431">
    <property type="entry name" value="cysteine_hydrolases"/>
    <property type="match status" value="1"/>
</dbReference>
<comment type="caution">
    <text evidence="3">The sequence shown here is derived from an EMBL/GenBank/DDBJ whole genome shotgun (WGS) entry which is preliminary data.</text>
</comment>
<dbReference type="Pfam" id="PF00857">
    <property type="entry name" value="Isochorismatase"/>
    <property type="match status" value="1"/>
</dbReference>
<dbReference type="Proteomes" id="UP000286681">
    <property type="component" value="Unassembled WGS sequence"/>
</dbReference>
<protein>
    <submittedName>
        <fullName evidence="3">Cysteine hydrolase</fullName>
    </submittedName>
</protein>
<sequence>MPYLFPPARNAAMSSAFDQGCAGIDGSFALTRIAGEEHAMAKEMKIEGRAALIINECQLGVVDAAYAGFRGLADQVAERGILDRIATLADAFRARALPVFHAPVVHRGDLADIKPNSLINALTLKGGKLKKGSVEAEFVPQLKPHPQDVVLDRPAGLIAFNGTNLDATLRRMDIQTVVLTGVSTNIAMPGNTMTAVDLGYYVVIPEDCTAGADPETHRVIVTEQLRMLARITTADEVIAALDRAS</sequence>
<evidence type="ECO:0000256" key="1">
    <source>
        <dbReference type="ARBA" id="ARBA00022801"/>
    </source>
</evidence>
<evidence type="ECO:0000313" key="3">
    <source>
        <dbReference type="EMBL" id="RSV00738.1"/>
    </source>
</evidence>